<dbReference type="InterPro" id="IPR046624">
    <property type="entry name" value="CSS2_C"/>
</dbReference>
<feature type="domain" description="Secreted protein CSS2 C-terminal" evidence="2">
    <location>
        <begin position="70"/>
        <end position="190"/>
    </location>
</feature>
<gene>
    <name evidence="3" type="ORF">WICANDRAFT_81182</name>
</gene>
<organism evidence="3 4">
    <name type="scientific">Wickerhamomyces anomalus (strain ATCC 58044 / CBS 1984 / NCYC 433 / NRRL Y-366-8)</name>
    <name type="common">Yeast</name>
    <name type="synonym">Hansenula anomala</name>
    <dbReference type="NCBI Taxonomy" id="683960"/>
    <lineage>
        <taxon>Eukaryota</taxon>
        <taxon>Fungi</taxon>
        <taxon>Dikarya</taxon>
        <taxon>Ascomycota</taxon>
        <taxon>Saccharomycotina</taxon>
        <taxon>Saccharomycetes</taxon>
        <taxon>Phaffomycetales</taxon>
        <taxon>Wickerhamomycetaceae</taxon>
        <taxon>Wickerhamomyces</taxon>
    </lineage>
</organism>
<accession>A0A1E3NV23</accession>
<evidence type="ECO:0000313" key="4">
    <source>
        <dbReference type="Proteomes" id="UP000094112"/>
    </source>
</evidence>
<name>A0A1E3NV23_WICAA</name>
<feature type="chain" id="PRO_5009133516" description="Secreted protein CSS2 C-terminal domain-containing protein" evidence="1">
    <location>
        <begin position="22"/>
        <end position="216"/>
    </location>
</feature>
<dbReference type="OrthoDB" id="5059029at2759"/>
<dbReference type="GeneID" id="30202435"/>
<feature type="signal peptide" evidence="1">
    <location>
        <begin position="1"/>
        <end position="21"/>
    </location>
</feature>
<protein>
    <recommendedName>
        <fullName evidence="2">Secreted protein CSS2 C-terminal domain-containing protein</fullName>
    </recommendedName>
</protein>
<evidence type="ECO:0000313" key="3">
    <source>
        <dbReference type="EMBL" id="ODQ56943.1"/>
    </source>
</evidence>
<dbReference type="RefSeq" id="XP_019036150.1">
    <property type="nucleotide sequence ID" value="XM_019185189.1"/>
</dbReference>
<reference evidence="3 4" key="1">
    <citation type="journal article" date="2016" name="Proc. Natl. Acad. Sci. U.S.A.">
        <title>Comparative genomics of biotechnologically important yeasts.</title>
        <authorList>
            <person name="Riley R."/>
            <person name="Haridas S."/>
            <person name="Wolfe K.H."/>
            <person name="Lopes M.R."/>
            <person name="Hittinger C.T."/>
            <person name="Goeker M."/>
            <person name="Salamov A.A."/>
            <person name="Wisecaver J.H."/>
            <person name="Long T.M."/>
            <person name="Calvey C.H."/>
            <person name="Aerts A.L."/>
            <person name="Barry K.W."/>
            <person name="Choi C."/>
            <person name="Clum A."/>
            <person name="Coughlan A.Y."/>
            <person name="Deshpande S."/>
            <person name="Douglass A.P."/>
            <person name="Hanson S.J."/>
            <person name="Klenk H.-P."/>
            <person name="LaButti K.M."/>
            <person name="Lapidus A."/>
            <person name="Lindquist E.A."/>
            <person name="Lipzen A.M."/>
            <person name="Meier-Kolthoff J.P."/>
            <person name="Ohm R.A."/>
            <person name="Otillar R.P."/>
            <person name="Pangilinan J.L."/>
            <person name="Peng Y."/>
            <person name="Rokas A."/>
            <person name="Rosa C.A."/>
            <person name="Scheuner C."/>
            <person name="Sibirny A.A."/>
            <person name="Slot J.C."/>
            <person name="Stielow J.B."/>
            <person name="Sun H."/>
            <person name="Kurtzman C.P."/>
            <person name="Blackwell M."/>
            <person name="Grigoriev I.V."/>
            <person name="Jeffries T.W."/>
        </authorList>
    </citation>
    <scope>NUCLEOTIDE SEQUENCE [LARGE SCALE GENOMIC DNA]</scope>
    <source>
        <strain evidence="4">ATCC 58044 / CBS 1984 / NCYC 433 / NRRL Y-366-8</strain>
    </source>
</reference>
<evidence type="ECO:0000256" key="1">
    <source>
        <dbReference type="SAM" id="SignalP"/>
    </source>
</evidence>
<proteinExistence type="predicted"/>
<dbReference type="EMBL" id="KV454214">
    <property type="protein sequence ID" value="ODQ56943.1"/>
    <property type="molecule type" value="Genomic_DNA"/>
</dbReference>
<dbReference type="AlphaFoldDB" id="A0A1E3NV23"/>
<dbReference type="Pfam" id="PF20521">
    <property type="entry name" value="DUF6736"/>
    <property type="match status" value="1"/>
</dbReference>
<dbReference type="Proteomes" id="UP000094112">
    <property type="component" value="Unassembled WGS sequence"/>
</dbReference>
<keyword evidence="4" id="KW-1185">Reference proteome</keyword>
<keyword evidence="1" id="KW-0732">Signal</keyword>
<evidence type="ECO:0000259" key="2">
    <source>
        <dbReference type="Pfam" id="PF20521"/>
    </source>
</evidence>
<sequence>MVAITKLAFISASLYSQFILSAPVNQTSIPENGSKLSIDDILGVGSIDLEQFSVNETTGLDYGEIRHDGSSLPKREDAHVCLAKKNLKDCVSGGNDIRSVGDGIATVISSRDGICGNTGIQSVPGVTGDIYMKYQSTGKGCHTTAKPRTISGAIKKWISTQSEGQVCKSQCIKITHGGYWTGYVAFGNNKDAVKDVKCDSSIGRVSRCSKGGVNQN</sequence>